<reference evidence="2 3" key="1">
    <citation type="submission" date="2016-10" db="EMBL/GenBank/DDBJ databases">
        <authorList>
            <person name="de Groot N.N."/>
        </authorList>
    </citation>
    <scope>NUCLEOTIDE SEQUENCE [LARGE SCALE GENOMIC DNA]</scope>
    <source>
        <strain evidence="2 3">CGMCC 4.6533</strain>
    </source>
</reference>
<protein>
    <recommendedName>
        <fullName evidence="4">YbaB/EbfC DNA-binding family protein</fullName>
    </recommendedName>
</protein>
<dbReference type="AlphaFoldDB" id="A0A1G8QG25"/>
<dbReference type="OrthoDB" id="9844532at2"/>
<dbReference type="RefSeq" id="WP_090933208.1">
    <property type="nucleotide sequence ID" value="NZ_FNDJ01000008.1"/>
</dbReference>
<sequence>MLNTSTPFAPDSAEEARERLTAKKSRTEEFPGVAQSAERPAAEPKPAPTSSAEAEGGRRPLFGGSVTSPTPPPPPIDPLDLLGGTRELLAEIGGLTEALRAAQREAEPATGEDGSGTIAVTLAPDGMFDRLSFRGSWRKALLLEAFDQAVLEAISNAALARFTAMLPAEGTIRPATDLPPVPQFRTAAPPDFDAEAVLRQANLLFAQFATALTTARRNAAQATPTAVEIKSDTSRVTLTLTGGSVTKVATHPAWLRKAVDTRLAEEFGTAFEKANQVIRDTPARPAAETVPGLQDVTKVTRELQALTRSLGLPF</sequence>
<name>A0A1G8QG25_9ACTN</name>
<dbReference type="STRING" id="633440.SAMN05421869_108236"/>
<feature type="region of interest" description="Disordered" evidence="1">
    <location>
        <begin position="1"/>
        <end position="81"/>
    </location>
</feature>
<gene>
    <name evidence="2" type="ORF">SAMN05421869_108236</name>
</gene>
<dbReference type="EMBL" id="FNDJ01000008">
    <property type="protein sequence ID" value="SDJ03749.1"/>
    <property type="molecule type" value="Genomic_DNA"/>
</dbReference>
<evidence type="ECO:0008006" key="4">
    <source>
        <dbReference type="Google" id="ProtNLM"/>
    </source>
</evidence>
<keyword evidence="3" id="KW-1185">Reference proteome</keyword>
<accession>A0A1G8QG25</accession>
<proteinExistence type="predicted"/>
<evidence type="ECO:0000313" key="2">
    <source>
        <dbReference type="EMBL" id="SDJ03749.1"/>
    </source>
</evidence>
<feature type="compositionally biased region" description="Basic and acidic residues" evidence="1">
    <location>
        <begin position="14"/>
        <end position="29"/>
    </location>
</feature>
<dbReference type="Proteomes" id="UP000199202">
    <property type="component" value="Unassembled WGS sequence"/>
</dbReference>
<evidence type="ECO:0000313" key="3">
    <source>
        <dbReference type="Proteomes" id="UP000199202"/>
    </source>
</evidence>
<evidence type="ECO:0000256" key="1">
    <source>
        <dbReference type="SAM" id="MobiDB-lite"/>
    </source>
</evidence>
<organism evidence="2 3">
    <name type="scientific">Nonomuraea jiangxiensis</name>
    <dbReference type="NCBI Taxonomy" id="633440"/>
    <lineage>
        <taxon>Bacteria</taxon>
        <taxon>Bacillati</taxon>
        <taxon>Actinomycetota</taxon>
        <taxon>Actinomycetes</taxon>
        <taxon>Streptosporangiales</taxon>
        <taxon>Streptosporangiaceae</taxon>
        <taxon>Nonomuraea</taxon>
    </lineage>
</organism>